<comment type="subcellular location">
    <subcellularLocation>
        <location evidence="1">Membrane</location>
        <topology evidence="1">Multi-pass membrane protein</topology>
    </subcellularLocation>
</comment>
<accession>A0A9N8ZT11</accession>
<comment type="caution">
    <text evidence="13">The sequence shown here is derived from an EMBL/GenBank/DDBJ whole genome shotgun (WGS) entry which is preliminary data.</text>
</comment>
<feature type="compositionally biased region" description="Polar residues" evidence="11">
    <location>
        <begin position="1"/>
        <end position="14"/>
    </location>
</feature>
<evidence type="ECO:0000256" key="10">
    <source>
        <dbReference type="RuleBase" id="RU079119"/>
    </source>
</evidence>
<reference evidence="13" key="1">
    <citation type="submission" date="2021-06" db="EMBL/GenBank/DDBJ databases">
        <authorList>
            <person name="Kallberg Y."/>
            <person name="Tangrot J."/>
            <person name="Rosling A."/>
        </authorList>
    </citation>
    <scope>NUCLEOTIDE SEQUENCE</scope>
    <source>
        <strain evidence="13">CL551</strain>
    </source>
</reference>
<evidence type="ECO:0000313" key="13">
    <source>
        <dbReference type="EMBL" id="CAG8506163.1"/>
    </source>
</evidence>
<feature type="transmembrane region" description="Helical" evidence="10">
    <location>
        <begin position="258"/>
        <end position="285"/>
    </location>
</feature>
<evidence type="ECO:0000256" key="9">
    <source>
        <dbReference type="ARBA" id="ARBA00048048"/>
    </source>
</evidence>
<comment type="domain">
    <text evidence="10">The DHHC domain is required for palmitoyltransferase activity.</text>
</comment>
<keyword evidence="14" id="KW-1185">Reference proteome</keyword>
<name>A0A9N8ZT11_9GLOM</name>
<dbReference type="GO" id="GO:0005783">
    <property type="term" value="C:endoplasmic reticulum"/>
    <property type="evidence" value="ECO:0007669"/>
    <property type="project" value="TreeGrafter"/>
</dbReference>
<evidence type="ECO:0000256" key="7">
    <source>
        <dbReference type="ARBA" id="ARBA00023288"/>
    </source>
</evidence>
<dbReference type="EC" id="2.3.1.225" evidence="10"/>
<keyword evidence="4 10" id="KW-1133">Transmembrane helix</keyword>
<evidence type="ECO:0000256" key="2">
    <source>
        <dbReference type="ARBA" id="ARBA00022679"/>
    </source>
</evidence>
<dbReference type="PANTHER" id="PTHR22883">
    <property type="entry name" value="ZINC FINGER DHHC DOMAIN CONTAINING PROTEIN"/>
    <property type="match status" value="1"/>
</dbReference>
<keyword evidence="6" id="KW-0564">Palmitate</keyword>
<gene>
    <name evidence="13" type="ORF">AMORRO_LOCUS3498</name>
</gene>
<evidence type="ECO:0000256" key="5">
    <source>
        <dbReference type="ARBA" id="ARBA00023136"/>
    </source>
</evidence>
<proteinExistence type="inferred from homology"/>
<evidence type="ECO:0000313" key="14">
    <source>
        <dbReference type="Proteomes" id="UP000789342"/>
    </source>
</evidence>
<evidence type="ECO:0000259" key="12">
    <source>
        <dbReference type="Pfam" id="PF01529"/>
    </source>
</evidence>
<feature type="transmembrane region" description="Helical" evidence="10">
    <location>
        <begin position="65"/>
        <end position="89"/>
    </location>
</feature>
<sequence length="383" mass="45382">MPASLKHSSPNSTTKYHKLSGPHSFTDSKHSTRLERFFLISAVSHFKLTTNAWYRTHGYHSPFDIWLVFLWTIIVTLTTGYFGFSLKFIVDENYYEQDVSYSMQGSKLLWGFLGFLTVLVSVLTCLKVSFTDTTDKKVMRESRERDMTYMKTKGMPVVVDGWCGICRFKVGWGTRHCKFCNKCVQGFDHHCRWLNCCIAESNYRYDEFRTFVTFLISSLLASIMSLWLAVRAFNVYLDSEDIYKMNVRLIISPLVPNIMIFGLFINIILVLISLGVVLFLSYLLFFHARLYLMDMTTIEYLNHQQQRKYYSDHYEDEEDENPWRRPYYPNPWRRRFMRAVRMICTLSRCCTKSRNRRKDEEFDAFDVDRSAPFAATFHVTRKY</sequence>
<organism evidence="13 14">
    <name type="scientific">Acaulospora morrowiae</name>
    <dbReference type="NCBI Taxonomy" id="94023"/>
    <lineage>
        <taxon>Eukaryota</taxon>
        <taxon>Fungi</taxon>
        <taxon>Fungi incertae sedis</taxon>
        <taxon>Mucoromycota</taxon>
        <taxon>Glomeromycotina</taxon>
        <taxon>Glomeromycetes</taxon>
        <taxon>Diversisporales</taxon>
        <taxon>Acaulosporaceae</taxon>
        <taxon>Acaulospora</taxon>
    </lineage>
</organism>
<keyword evidence="7" id="KW-0449">Lipoprotein</keyword>
<dbReference type="InterPro" id="IPR001594">
    <property type="entry name" value="Palmitoyltrfase_DHHC"/>
</dbReference>
<feature type="domain" description="Palmitoyltransferase DHHC" evidence="12">
    <location>
        <begin position="162"/>
        <end position="303"/>
    </location>
</feature>
<dbReference type="EMBL" id="CAJVPV010001717">
    <property type="protein sequence ID" value="CAG8506163.1"/>
    <property type="molecule type" value="Genomic_DNA"/>
</dbReference>
<evidence type="ECO:0000256" key="4">
    <source>
        <dbReference type="ARBA" id="ARBA00022989"/>
    </source>
</evidence>
<dbReference type="PANTHER" id="PTHR22883:SF203">
    <property type="entry name" value="PALMITOYLTRANSFERASE"/>
    <property type="match status" value="1"/>
</dbReference>
<dbReference type="OrthoDB" id="9909019at2759"/>
<evidence type="ECO:0000256" key="6">
    <source>
        <dbReference type="ARBA" id="ARBA00023139"/>
    </source>
</evidence>
<dbReference type="GO" id="GO:0016020">
    <property type="term" value="C:membrane"/>
    <property type="evidence" value="ECO:0007669"/>
    <property type="project" value="UniProtKB-SubCell"/>
</dbReference>
<dbReference type="Proteomes" id="UP000789342">
    <property type="component" value="Unassembled WGS sequence"/>
</dbReference>
<keyword evidence="5 10" id="KW-0472">Membrane</keyword>
<comment type="similarity">
    <text evidence="10">Belongs to the DHHC palmitoyltransferase family.</text>
</comment>
<dbReference type="PROSITE" id="PS50216">
    <property type="entry name" value="DHHC"/>
    <property type="match status" value="1"/>
</dbReference>
<dbReference type="GO" id="GO:0005794">
    <property type="term" value="C:Golgi apparatus"/>
    <property type="evidence" value="ECO:0007669"/>
    <property type="project" value="TreeGrafter"/>
</dbReference>
<evidence type="ECO:0000256" key="1">
    <source>
        <dbReference type="ARBA" id="ARBA00004141"/>
    </source>
</evidence>
<keyword evidence="3 10" id="KW-0812">Transmembrane</keyword>
<evidence type="ECO:0000256" key="3">
    <source>
        <dbReference type="ARBA" id="ARBA00022692"/>
    </source>
</evidence>
<comment type="catalytic activity">
    <reaction evidence="9 10">
        <text>L-cysteinyl-[protein] + hexadecanoyl-CoA = S-hexadecanoyl-L-cysteinyl-[protein] + CoA</text>
        <dbReference type="Rhea" id="RHEA:36683"/>
        <dbReference type="Rhea" id="RHEA-COMP:10131"/>
        <dbReference type="Rhea" id="RHEA-COMP:11032"/>
        <dbReference type="ChEBI" id="CHEBI:29950"/>
        <dbReference type="ChEBI" id="CHEBI:57287"/>
        <dbReference type="ChEBI" id="CHEBI:57379"/>
        <dbReference type="ChEBI" id="CHEBI:74151"/>
        <dbReference type="EC" id="2.3.1.225"/>
    </reaction>
</comment>
<feature type="transmembrane region" description="Helical" evidence="10">
    <location>
        <begin position="211"/>
        <end position="230"/>
    </location>
</feature>
<dbReference type="InterPro" id="IPR039859">
    <property type="entry name" value="PFA4/ZDH16/20/ERF2-like"/>
</dbReference>
<dbReference type="GO" id="GO:0019706">
    <property type="term" value="F:protein-cysteine S-palmitoyltransferase activity"/>
    <property type="evidence" value="ECO:0007669"/>
    <property type="project" value="UniProtKB-EC"/>
</dbReference>
<feature type="transmembrane region" description="Helical" evidence="10">
    <location>
        <begin position="109"/>
        <end position="130"/>
    </location>
</feature>
<keyword evidence="8 10" id="KW-0012">Acyltransferase</keyword>
<keyword evidence="2 10" id="KW-0808">Transferase</keyword>
<feature type="region of interest" description="Disordered" evidence="11">
    <location>
        <begin position="1"/>
        <end position="27"/>
    </location>
</feature>
<evidence type="ECO:0000256" key="11">
    <source>
        <dbReference type="SAM" id="MobiDB-lite"/>
    </source>
</evidence>
<protein>
    <recommendedName>
        <fullName evidence="10">Palmitoyltransferase</fullName>
        <ecNumber evidence="10">2.3.1.225</ecNumber>
    </recommendedName>
</protein>
<dbReference type="GO" id="GO:0006612">
    <property type="term" value="P:protein targeting to membrane"/>
    <property type="evidence" value="ECO:0007669"/>
    <property type="project" value="TreeGrafter"/>
</dbReference>
<evidence type="ECO:0000256" key="8">
    <source>
        <dbReference type="ARBA" id="ARBA00023315"/>
    </source>
</evidence>
<dbReference type="AlphaFoldDB" id="A0A9N8ZT11"/>
<dbReference type="Pfam" id="PF01529">
    <property type="entry name" value="DHHC"/>
    <property type="match status" value="1"/>
</dbReference>